<dbReference type="Gene3D" id="1.10.357.10">
    <property type="entry name" value="Tetracycline Repressor, domain 2"/>
    <property type="match status" value="1"/>
</dbReference>
<evidence type="ECO:0000313" key="4">
    <source>
        <dbReference type="EMBL" id="MBB6000918.1"/>
    </source>
</evidence>
<dbReference type="InterPro" id="IPR009057">
    <property type="entry name" value="Homeodomain-like_sf"/>
</dbReference>
<dbReference type="Pfam" id="PF17926">
    <property type="entry name" value="TetR_C_21"/>
    <property type="match status" value="1"/>
</dbReference>
<sequence length="189" mass="20799">MGDGQATRRRLFDAATAEFTRHGIAGARVDRIAEAAQANKAQLYAYYGSKDQLFDTVFHEHLRLIVDVVPIDATDLADYAVRLYDAYLRHPEIVLLATWARLERAPTGDLLAAASEDVARKLAAIADAQRDGLITTELEPSEVYSMVIAISMTWSPASTTYTASADEAPAVHERRRHALAATVRRAFTP</sequence>
<comment type="caution">
    <text evidence="4">The sequence shown here is derived from an EMBL/GenBank/DDBJ whole genome shotgun (WGS) entry which is preliminary data.</text>
</comment>
<dbReference type="RefSeq" id="WP_184639826.1">
    <property type="nucleotide sequence ID" value="NZ_BAABKT010000017.1"/>
</dbReference>
<feature type="domain" description="HTH tetR-type" evidence="3">
    <location>
        <begin position="5"/>
        <end position="65"/>
    </location>
</feature>
<evidence type="ECO:0000313" key="5">
    <source>
        <dbReference type="Proteomes" id="UP000578077"/>
    </source>
</evidence>
<dbReference type="GO" id="GO:0006355">
    <property type="term" value="P:regulation of DNA-templated transcription"/>
    <property type="evidence" value="ECO:0007669"/>
    <property type="project" value="UniProtKB-ARBA"/>
</dbReference>
<dbReference type="SUPFAM" id="SSF48498">
    <property type="entry name" value="Tetracyclin repressor-like, C-terminal domain"/>
    <property type="match status" value="1"/>
</dbReference>
<keyword evidence="5" id="KW-1185">Reference proteome</keyword>
<dbReference type="EMBL" id="JACHLY010000002">
    <property type="protein sequence ID" value="MBB6000918.1"/>
    <property type="molecule type" value="Genomic_DNA"/>
</dbReference>
<keyword evidence="1 2" id="KW-0238">DNA-binding</keyword>
<dbReference type="Pfam" id="PF00440">
    <property type="entry name" value="TetR_N"/>
    <property type="match status" value="1"/>
</dbReference>
<dbReference type="InterPro" id="IPR036271">
    <property type="entry name" value="Tet_transcr_reg_TetR-rel_C_sf"/>
</dbReference>
<dbReference type="SUPFAM" id="SSF46689">
    <property type="entry name" value="Homeodomain-like"/>
    <property type="match status" value="1"/>
</dbReference>
<dbReference type="InterPro" id="IPR041467">
    <property type="entry name" value="Sco4008_C"/>
</dbReference>
<dbReference type="PANTHER" id="PTHR30328">
    <property type="entry name" value="TRANSCRIPTIONAL REPRESSOR"/>
    <property type="match status" value="1"/>
</dbReference>
<evidence type="ECO:0000259" key="3">
    <source>
        <dbReference type="PROSITE" id="PS50977"/>
    </source>
</evidence>
<gene>
    <name evidence="4" type="ORF">HNR25_004747</name>
</gene>
<evidence type="ECO:0000256" key="1">
    <source>
        <dbReference type="ARBA" id="ARBA00023125"/>
    </source>
</evidence>
<dbReference type="PROSITE" id="PS50977">
    <property type="entry name" value="HTH_TETR_2"/>
    <property type="match status" value="1"/>
</dbReference>
<protein>
    <submittedName>
        <fullName evidence="4">AcrR family transcriptional regulator</fullName>
    </submittedName>
</protein>
<name>A0A841EJE9_9ACTN</name>
<dbReference type="Proteomes" id="UP000578077">
    <property type="component" value="Unassembled WGS sequence"/>
</dbReference>
<proteinExistence type="predicted"/>
<feature type="DNA-binding region" description="H-T-H motif" evidence="2">
    <location>
        <begin position="28"/>
        <end position="47"/>
    </location>
</feature>
<dbReference type="AlphaFoldDB" id="A0A841EJE9"/>
<dbReference type="InterPro" id="IPR001647">
    <property type="entry name" value="HTH_TetR"/>
</dbReference>
<accession>A0A841EJE9</accession>
<dbReference type="GO" id="GO:0003677">
    <property type="term" value="F:DNA binding"/>
    <property type="evidence" value="ECO:0007669"/>
    <property type="project" value="UniProtKB-UniRule"/>
</dbReference>
<dbReference type="PANTHER" id="PTHR30328:SF54">
    <property type="entry name" value="HTH-TYPE TRANSCRIPTIONAL REPRESSOR SCO4008"/>
    <property type="match status" value="1"/>
</dbReference>
<dbReference type="PRINTS" id="PR00455">
    <property type="entry name" value="HTHTETR"/>
</dbReference>
<organism evidence="4 5">
    <name type="scientific">Streptomonospora salina</name>
    <dbReference type="NCBI Taxonomy" id="104205"/>
    <lineage>
        <taxon>Bacteria</taxon>
        <taxon>Bacillati</taxon>
        <taxon>Actinomycetota</taxon>
        <taxon>Actinomycetes</taxon>
        <taxon>Streptosporangiales</taxon>
        <taxon>Nocardiopsidaceae</taxon>
        <taxon>Streptomonospora</taxon>
    </lineage>
</organism>
<reference evidence="4 5" key="1">
    <citation type="submission" date="2020-08" db="EMBL/GenBank/DDBJ databases">
        <title>Sequencing the genomes of 1000 actinobacteria strains.</title>
        <authorList>
            <person name="Klenk H.-P."/>
        </authorList>
    </citation>
    <scope>NUCLEOTIDE SEQUENCE [LARGE SCALE GENOMIC DNA]</scope>
    <source>
        <strain evidence="4 5">DSM 44593</strain>
    </source>
</reference>
<dbReference type="InterPro" id="IPR050109">
    <property type="entry name" value="HTH-type_TetR-like_transc_reg"/>
</dbReference>
<evidence type="ECO:0000256" key="2">
    <source>
        <dbReference type="PROSITE-ProRule" id="PRU00335"/>
    </source>
</evidence>